<reference evidence="3 4" key="1">
    <citation type="submission" date="2020-11" db="EMBL/GenBank/DDBJ databases">
        <authorList>
            <person name="Wallbank WR R."/>
            <person name="Pardo Diaz C."/>
            <person name="Kozak K."/>
            <person name="Martin S."/>
            <person name="Jiggins C."/>
            <person name="Moest M."/>
            <person name="Warren A I."/>
            <person name="Generalovic N T."/>
            <person name="Byers J.R.P. K."/>
            <person name="Montejo-Kovacevich G."/>
            <person name="Yen C E."/>
        </authorList>
    </citation>
    <scope>NUCLEOTIDE SEQUENCE [LARGE SCALE GENOMIC DNA]</scope>
</reference>
<evidence type="ECO:0000259" key="2">
    <source>
        <dbReference type="PROSITE" id="PS50940"/>
    </source>
</evidence>
<evidence type="ECO:0000313" key="3">
    <source>
        <dbReference type="EMBL" id="CAD7080542.1"/>
    </source>
</evidence>
<dbReference type="InParanoid" id="A0A7R8UIA7"/>
<dbReference type="Pfam" id="PF01607">
    <property type="entry name" value="CBM_14"/>
    <property type="match status" value="2"/>
</dbReference>
<feature type="domain" description="Chitin-binding type-2" evidence="2">
    <location>
        <begin position="217"/>
        <end position="271"/>
    </location>
</feature>
<gene>
    <name evidence="3" type="ORF">HERILL_LOCUS3691</name>
</gene>
<dbReference type="AlphaFoldDB" id="A0A7R8UIA7"/>
<accession>A0A7R8UIA7</accession>
<feature type="domain" description="Chitin-binding type-2" evidence="2">
    <location>
        <begin position="148"/>
        <end position="205"/>
    </location>
</feature>
<dbReference type="Proteomes" id="UP000594454">
    <property type="component" value="Chromosome 2"/>
</dbReference>
<protein>
    <recommendedName>
        <fullName evidence="2">Chitin-binding type-2 domain-containing protein</fullName>
    </recommendedName>
</protein>
<feature type="chain" id="PRO_5030775824" description="Chitin-binding type-2 domain-containing protein" evidence="1">
    <location>
        <begin position="23"/>
        <end position="323"/>
    </location>
</feature>
<feature type="signal peptide" evidence="1">
    <location>
        <begin position="1"/>
        <end position="22"/>
    </location>
</feature>
<proteinExistence type="predicted"/>
<evidence type="ECO:0000313" key="4">
    <source>
        <dbReference type="Proteomes" id="UP000594454"/>
    </source>
</evidence>
<dbReference type="OrthoDB" id="6020543at2759"/>
<name>A0A7R8UIA7_HERIL</name>
<keyword evidence="4" id="KW-1185">Reference proteome</keyword>
<dbReference type="Gene3D" id="2.170.140.10">
    <property type="entry name" value="Chitin binding domain"/>
    <property type="match status" value="2"/>
</dbReference>
<dbReference type="InterPro" id="IPR002557">
    <property type="entry name" value="Chitin-bd_dom"/>
</dbReference>
<evidence type="ECO:0000256" key="1">
    <source>
        <dbReference type="SAM" id="SignalP"/>
    </source>
</evidence>
<dbReference type="GO" id="GO:0005576">
    <property type="term" value="C:extracellular region"/>
    <property type="evidence" value="ECO:0007669"/>
    <property type="project" value="InterPro"/>
</dbReference>
<dbReference type="SMART" id="SM00494">
    <property type="entry name" value="ChtBD2"/>
    <property type="match status" value="4"/>
</dbReference>
<organism evidence="3 4">
    <name type="scientific">Hermetia illucens</name>
    <name type="common">Black soldier fly</name>
    <dbReference type="NCBI Taxonomy" id="343691"/>
    <lineage>
        <taxon>Eukaryota</taxon>
        <taxon>Metazoa</taxon>
        <taxon>Ecdysozoa</taxon>
        <taxon>Arthropoda</taxon>
        <taxon>Hexapoda</taxon>
        <taxon>Insecta</taxon>
        <taxon>Pterygota</taxon>
        <taxon>Neoptera</taxon>
        <taxon>Endopterygota</taxon>
        <taxon>Diptera</taxon>
        <taxon>Brachycera</taxon>
        <taxon>Stratiomyomorpha</taxon>
        <taxon>Stratiomyidae</taxon>
        <taxon>Hermetiinae</taxon>
        <taxon>Hermetia</taxon>
    </lineage>
</organism>
<sequence>MRSGITLGLLISALGILHNCKANRGYAGDCSNDQKLYDLYQEEDDIPLNQYRVCFSKIGEPKIFLCPENLEFNELTKSCAVNLGDAAIGTCTSEDDKFEDPSTAGCKGYYECSSVGGTPTPTDDPCEDIFHPLLQKCVTLDEYYCDEKPDCDDSHYQNRNWTDKGSCESYYECLGDIRVKEKCPSGMYFDPITQACLHNKNNCKVPEPTAGLLVDLKTMCKGNVGKFLPDPYYCKSYYYCLDEATPYWSPCDDDKYFANGSCTSVRPDSCTCEDVDWEGKTSAKVPHSDKSKYYVCKPGELPVEKTCPSGTIYDPEEEECLRN</sequence>
<dbReference type="EMBL" id="LR899010">
    <property type="protein sequence ID" value="CAD7080542.1"/>
    <property type="molecule type" value="Genomic_DNA"/>
</dbReference>
<dbReference type="InterPro" id="IPR036508">
    <property type="entry name" value="Chitin-bd_dom_sf"/>
</dbReference>
<keyword evidence="1" id="KW-0732">Signal</keyword>
<dbReference type="SUPFAM" id="SSF57625">
    <property type="entry name" value="Invertebrate chitin-binding proteins"/>
    <property type="match status" value="2"/>
</dbReference>
<dbReference type="FunCoup" id="A0A7R8UIA7">
    <property type="interactions" value="19"/>
</dbReference>
<dbReference type="GO" id="GO:0008061">
    <property type="term" value="F:chitin binding"/>
    <property type="evidence" value="ECO:0007669"/>
    <property type="project" value="InterPro"/>
</dbReference>
<dbReference type="PROSITE" id="PS50940">
    <property type="entry name" value="CHIT_BIND_II"/>
    <property type="match status" value="2"/>
</dbReference>